<evidence type="ECO:0000313" key="1">
    <source>
        <dbReference type="EMBL" id="KAK2099195.1"/>
    </source>
</evidence>
<protein>
    <submittedName>
        <fullName evidence="1">Uncharacterized protein</fullName>
    </submittedName>
</protein>
<name>A0ABQ9UR06_SAGOE</name>
<reference evidence="1 2" key="1">
    <citation type="submission" date="2023-05" db="EMBL/GenBank/DDBJ databases">
        <title>B98-5 Cell Line De Novo Hybrid Assembly: An Optical Mapping Approach.</title>
        <authorList>
            <person name="Kananen K."/>
            <person name="Auerbach J.A."/>
            <person name="Kautto E."/>
            <person name="Blachly J.S."/>
        </authorList>
    </citation>
    <scope>NUCLEOTIDE SEQUENCE [LARGE SCALE GENOMIC DNA]</scope>
    <source>
        <strain evidence="1">B95-8</strain>
        <tissue evidence="1">Cell line</tissue>
    </source>
</reference>
<comment type="caution">
    <text evidence="1">The sequence shown here is derived from an EMBL/GenBank/DDBJ whole genome shotgun (WGS) entry which is preliminary data.</text>
</comment>
<gene>
    <name evidence="1" type="ORF">P7K49_024646</name>
</gene>
<proteinExistence type="predicted"/>
<sequence length="228" mass="25952">MHVPWNSKATSLPPPYLFWGPLDVSNQQPDSGKVLIGFSSHAVCNTNVETIRKAIANVQAGVKYDGGTHLLPFTALLGTFTSHFGSFCKPPQCFPRNSVLRETSKHSLKLLLLLTPQIVPQFSLETDDKRNLLWRNLTCCLHAMSFTTINYRRQNSLLKLRREDPQETKPEPRLLSSPSSPCWPNVLQLLFGFVETQHSFDHISCAEKWNRIKSPSIVHMRNKEPKYL</sequence>
<evidence type="ECO:0000313" key="2">
    <source>
        <dbReference type="Proteomes" id="UP001266305"/>
    </source>
</evidence>
<dbReference type="EMBL" id="JASSZA010000011">
    <property type="protein sequence ID" value="KAK2099195.1"/>
    <property type="molecule type" value="Genomic_DNA"/>
</dbReference>
<keyword evidence="2" id="KW-1185">Reference proteome</keyword>
<dbReference type="Proteomes" id="UP001266305">
    <property type="component" value="Unassembled WGS sequence"/>
</dbReference>
<accession>A0ABQ9UR06</accession>
<organism evidence="1 2">
    <name type="scientific">Saguinus oedipus</name>
    <name type="common">Cotton-top tamarin</name>
    <name type="synonym">Oedipomidas oedipus</name>
    <dbReference type="NCBI Taxonomy" id="9490"/>
    <lineage>
        <taxon>Eukaryota</taxon>
        <taxon>Metazoa</taxon>
        <taxon>Chordata</taxon>
        <taxon>Craniata</taxon>
        <taxon>Vertebrata</taxon>
        <taxon>Euteleostomi</taxon>
        <taxon>Mammalia</taxon>
        <taxon>Eutheria</taxon>
        <taxon>Euarchontoglires</taxon>
        <taxon>Primates</taxon>
        <taxon>Haplorrhini</taxon>
        <taxon>Platyrrhini</taxon>
        <taxon>Cebidae</taxon>
        <taxon>Callitrichinae</taxon>
        <taxon>Saguinus</taxon>
    </lineage>
</organism>